<evidence type="ECO:0000256" key="1">
    <source>
        <dbReference type="ARBA" id="ARBA00022723"/>
    </source>
</evidence>
<feature type="domain" description="BAH" evidence="7">
    <location>
        <begin position="692"/>
        <end position="819"/>
    </location>
</feature>
<dbReference type="PROSITE" id="PS50016">
    <property type="entry name" value="ZF_PHD_2"/>
    <property type="match status" value="1"/>
</dbReference>
<accession>A0A5J4ZZZ4</accession>
<keyword evidence="3" id="KW-0862">Zinc</keyword>
<evidence type="ECO:0000256" key="2">
    <source>
        <dbReference type="ARBA" id="ARBA00022771"/>
    </source>
</evidence>
<dbReference type="PANTHER" id="PTHR47527:SF3">
    <property type="entry name" value="RING_FYVE_PHD ZINC FINGER SUPERFAMILY PROTEIN"/>
    <property type="match status" value="1"/>
</dbReference>
<dbReference type="PROSITE" id="PS51038">
    <property type="entry name" value="BAH"/>
    <property type="match status" value="1"/>
</dbReference>
<dbReference type="InterPro" id="IPR043151">
    <property type="entry name" value="BAH_sf"/>
</dbReference>
<reference evidence="8 9" key="1">
    <citation type="submission" date="2019-09" db="EMBL/GenBank/DDBJ databases">
        <title>A chromosome-level genome assembly of the Chinese tupelo Nyssa sinensis.</title>
        <authorList>
            <person name="Yang X."/>
            <person name="Kang M."/>
            <person name="Yang Y."/>
            <person name="Xiong H."/>
            <person name="Wang M."/>
            <person name="Zhang Z."/>
            <person name="Wang Z."/>
            <person name="Wu H."/>
            <person name="Ma T."/>
            <person name="Liu J."/>
            <person name="Xi Z."/>
        </authorList>
    </citation>
    <scope>NUCLEOTIDE SEQUENCE [LARGE SCALE GENOMIC DNA]</scope>
    <source>
        <strain evidence="8">J267</strain>
        <tissue evidence="8">Leaf</tissue>
    </source>
</reference>
<dbReference type="InterPro" id="IPR001025">
    <property type="entry name" value="BAH_dom"/>
</dbReference>
<organism evidence="8 9">
    <name type="scientific">Nyssa sinensis</name>
    <dbReference type="NCBI Taxonomy" id="561372"/>
    <lineage>
        <taxon>Eukaryota</taxon>
        <taxon>Viridiplantae</taxon>
        <taxon>Streptophyta</taxon>
        <taxon>Embryophyta</taxon>
        <taxon>Tracheophyta</taxon>
        <taxon>Spermatophyta</taxon>
        <taxon>Magnoliopsida</taxon>
        <taxon>eudicotyledons</taxon>
        <taxon>Gunneridae</taxon>
        <taxon>Pentapetalae</taxon>
        <taxon>asterids</taxon>
        <taxon>Cornales</taxon>
        <taxon>Nyssaceae</taxon>
        <taxon>Nyssa</taxon>
    </lineage>
</organism>
<evidence type="ECO:0000256" key="4">
    <source>
        <dbReference type="PROSITE-ProRule" id="PRU00146"/>
    </source>
</evidence>
<dbReference type="CDD" id="cd04370">
    <property type="entry name" value="BAH"/>
    <property type="match status" value="1"/>
</dbReference>
<feature type="compositionally biased region" description="Basic and acidic residues" evidence="5">
    <location>
        <begin position="13"/>
        <end position="31"/>
    </location>
</feature>
<evidence type="ECO:0000259" key="6">
    <source>
        <dbReference type="PROSITE" id="PS50016"/>
    </source>
</evidence>
<sequence length="820" mass="88791">MDPTVEIESIDPSEARSEGLEVSVVEKRPLDNGEDGELGVPPQKKAKCDGGLIGNMKKVAEILLVLEAMGKMRAGRSPTAAEKEMMEEARGKLAEVCEGFAPKDVFPRDAFGVVIEDLGLSKSKEQRLGFRPPKMSIAEKVLLTKRKMEKSVEFSLHSATLSSQRLQTNSSAAAESRGTSNMARMFTADKPNQAPISSGGFQPVSPLGHVSASKSTSLPSQLPASEVRSSMVSSGLPSGHLGRDSSSLMVPRVERAHFRLDGRSNGSYTSQVQANSSGDHPQMKTPTWALQPQSALSAKIGSDNRVPAHTSVKVEGNADLRTSHVVPQATSSKPFITQTTSGNMPSMHQNLQGVNFVQVPSLGIGHNEIGKIVQKLLQPQLPEHPTWTPPSRDYMNKALTCQMCKVTINEVENVLVCDACEKGFHLKCLQPSSQKGIPRGEWHCRKCLTVSNGKPLPPKYGRVMRNINSAKVFSTTSAVQSSPDKNVGTLDEKINQQKITANGNSGLQSAPTGTTGSVYNHLASSSIMPNAREMQGNDISLSRGKMDDKTPLGICPNNVMETLGAAGVSPADSSGDRSCEEKLISESKIHPPAKLSETVIHVIDQSQASHNLQKNGQTGLPNSAEIPSKQCHDSHLMVKQVEQGVAQTSPVESSGTSIGSREDVLHSVDWIGGVLQVADEKSYYQSCCINGIVYKLQDYALFLSSNGKLMPSKLRAMWEDSKTRSKWVIANRCYFPGDLPEVVGRPFTLESNEVYLSNHDSTVMAGLIQGPCEVLSPGIFVEESERRTRLGTRANGGLRPLFLCKWFYDESKGLFRDVSC</sequence>
<dbReference type="Pfam" id="PF25073">
    <property type="entry name" value="DUF7797"/>
    <property type="match status" value="1"/>
</dbReference>
<feature type="region of interest" description="Disordered" evidence="5">
    <location>
        <begin position="190"/>
        <end position="220"/>
    </location>
</feature>
<dbReference type="AlphaFoldDB" id="A0A5J4ZZZ4"/>
<evidence type="ECO:0008006" key="10">
    <source>
        <dbReference type="Google" id="ProtNLM"/>
    </source>
</evidence>
<keyword evidence="1" id="KW-0479">Metal-binding</keyword>
<feature type="domain" description="PHD-type" evidence="6">
    <location>
        <begin position="398"/>
        <end position="450"/>
    </location>
</feature>
<dbReference type="SMART" id="SM00439">
    <property type="entry name" value="BAH"/>
    <property type="match status" value="1"/>
</dbReference>
<dbReference type="PROSITE" id="PS01359">
    <property type="entry name" value="ZF_PHD_1"/>
    <property type="match status" value="1"/>
</dbReference>
<dbReference type="EMBL" id="CM018047">
    <property type="protein sequence ID" value="KAA8523629.1"/>
    <property type="molecule type" value="Genomic_DNA"/>
</dbReference>
<dbReference type="GO" id="GO:0003682">
    <property type="term" value="F:chromatin binding"/>
    <property type="evidence" value="ECO:0007669"/>
    <property type="project" value="InterPro"/>
</dbReference>
<feature type="compositionally biased region" description="Polar residues" evidence="5">
    <location>
        <begin position="264"/>
        <end position="283"/>
    </location>
</feature>
<name>A0A5J4ZZZ4_9ASTE</name>
<keyword evidence="9" id="KW-1185">Reference proteome</keyword>
<dbReference type="OrthoDB" id="787137at2759"/>
<dbReference type="InterPro" id="IPR013083">
    <property type="entry name" value="Znf_RING/FYVE/PHD"/>
</dbReference>
<dbReference type="PANTHER" id="PTHR47527">
    <property type="entry name" value="RING/FYVE/PHD ZINC FINGER SUPERFAMILY PROTEIN"/>
    <property type="match status" value="1"/>
</dbReference>
<dbReference type="InterPro" id="IPR011011">
    <property type="entry name" value="Znf_FYVE_PHD"/>
</dbReference>
<proteinExistence type="predicted"/>
<dbReference type="Pfam" id="PF01426">
    <property type="entry name" value="BAH"/>
    <property type="match status" value="1"/>
</dbReference>
<evidence type="ECO:0000256" key="3">
    <source>
        <dbReference type="ARBA" id="ARBA00022833"/>
    </source>
</evidence>
<dbReference type="InterPro" id="IPR019787">
    <property type="entry name" value="Znf_PHD-finger"/>
</dbReference>
<dbReference type="SUPFAM" id="SSF57903">
    <property type="entry name" value="FYVE/PHD zinc finger"/>
    <property type="match status" value="1"/>
</dbReference>
<dbReference type="Proteomes" id="UP000325577">
    <property type="component" value="Linkage Group LG4"/>
</dbReference>
<dbReference type="InterPro" id="IPR019786">
    <property type="entry name" value="Zinc_finger_PHD-type_CS"/>
</dbReference>
<dbReference type="GO" id="GO:0008270">
    <property type="term" value="F:zinc ion binding"/>
    <property type="evidence" value="ECO:0007669"/>
    <property type="project" value="UniProtKB-KW"/>
</dbReference>
<protein>
    <recommendedName>
        <fullName evidence="10">PHD-type domain-containing protein</fullName>
    </recommendedName>
</protein>
<dbReference type="InterPro" id="IPR056699">
    <property type="entry name" value="DUF7797"/>
</dbReference>
<feature type="region of interest" description="Disordered" evidence="5">
    <location>
        <begin position="262"/>
        <end position="283"/>
    </location>
</feature>
<dbReference type="Gene3D" id="3.30.40.10">
    <property type="entry name" value="Zinc/RING finger domain, C3HC4 (zinc finger)"/>
    <property type="match status" value="1"/>
</dbReference>
<dbReference type="Gene3D" id="2.30.30.490">
    <property type="match status" value="1"/>
</dbReference>
<dbReference type="SMART" id="SM00249">
    <property type="entry name" value="PHD"/>
    <property type="match status" value="1"/>
</dbReference>
<evidence type="ECO:0000313" key="8">
    <source>
        <dbReference type="EMBL" id="KAA8523629.1"/>
    </source>
</evidence>
<evidence type="ECO:0000313" key="9">
    <source>
        <dbReference type="Proteomes" id="UP000325577"/>
    </source>
</evidence>
<gene>
    <name evidence="8" type="ORF">F0562_010052</name>
</gene>
<keyword evidence="2 4" id="KW-0863">Zinc-finger</keyword>
<dbReference type="CDD" id="cd15489">
    <property type="entry name" value="PHD_SF"/>
    <property type="match status" value="1"/>
</dbReference>
<feature type="region of interest" description="Disordered" evidence="5">
    <location>
        <begin position="1"/>
        <end position="41"/>
    </location>
</feature>
<evidence type="ECO:0000259" key="7">
    <source>
        <dbReference type="PROSITE" id="PS51038"/>
    </source>
</evidence>
<dbReference type="Pfam" id="PF00628">
    <property type="entry name" value="PHD"/>
    <property type="match status" value="1"/>
</dbReference>
<evidence type="ECO:0000256" key="5">
    <source>
        <dbReference type="SAM" id="MobiDB-lite"/>
    </source>
</evidence>
<dbReference type="InterPro" id="IPR001965">
    <property type="entry name" value="Znf_PHD"/>
</dbReference>